<evidence type="ECO:0000313" key="1">
    <source>
        <dbReference type="EMBL" id="KAJ8623862.1"/>
    </source>
</evidence>
<comment type="caution">
    <text evidence="1">The sequence shown here is derived from an EMBL/GenBank/DDBJ whole genome shotgun (WGS) entry which is preliminary data.</text>
</comment>
<dbReference type="Proteomes" id="UP001234297">
    <property type="component" value="Chromosome 11"/>
</dbReference>
<proteinExistence type="predicted"/>
<gene>
    <name evidence="1" type="ORF">MRB53_032392</name>
</gene>
<organism evidence="1 2">
    <name type="scientific">Persea americana</name>
    <name type="common">Avocado</name>
    <dbReference type="NCBI Taxonomy" id="3435"/>
    <lineage>
        <taxon>Eukaryota</taxon>
        <taxon>Viridiplantae</taxon>
        <taxon>Streptophyta</taxon>
        <taxon>Embryophyta</taxon>
        <taxon>Tracheophyta</taxon>
        <taxon>Spermatophyta</taxon>
        <taxon>Magnoliopsida</taxon>
        <taxon>Magnoliidae</taxon>
        <taxon>Laurales</taxon>
        <taxon>Lauraceae</taxon>
        <taxon>Persea</taxon>
    </lineage>
</organism>
<sequence length="954" mass="108121">MAPKRSPPREKDQAGCMWGLVCLFHFRNGRFTRRLISDRRHGSSRHAAGTRSSKRSVGLLTNNNDKCKKPDTSNGNLSDDGEIQIESIRISIKALLDEEMSKGPHSKDQSHLAAGDHPGRDHVQISKSCKVACDKESNVTGCGTLEARSSNERFPAKEELFHQNHQHSEMYVHNMDGTDSFQTQKTPISVESNEPEIQVLTKGAALEEKEVAMEAFLMQKFIDAKQLLGDESLMQSKEFMDALEIMNLNKDLFIKLMQDPNSVLVKHIQELRDAQSGVKQLDEERNDPVQFGEIVSIKQSRKQNIQSFFRRKDKAKCMKESDSAPASKEVVALKPGYASIPNSTYVTSPTSSPQSQFRLRNQVESETVPSYFSLREIKRKWKRVIGESRKEQHRISMDGILHRIPYGHRDHGDIGIEHENKASFSKERTSKPADSKKKDKTGKQKACESISKHEVELPSLGSYLSMYSHQREANIYEEAKKHLAEMLNTGDEDGETPMKHIPRTLGRILSLPEYMSPRTSPRKDEEPSFPHEMIECSPIENFHCECENAEMGGEEAAAGHLSRLTLNVESSTLNDHKQSDGEEKLSNSRSGLLEGLPLDIEIQESICIEGDSTQKGGMEFEELTDVEWIEESSLATIPFELDSERPIADDHQSTSEAEKYEQEGYSECLKLESSKENLQQECQSDSFSGSPLHINKTEDPDSICEKAERPSPVSVLEPFCVEDVIDHNWTVAHQDELPMQPRRIHFEEQDDSAISITTSDPEIYPRTCMGEKESELDYIKVVLEASGLTSKEFMGRCHSSDQLLNLSMFEEVEAPSTQSSNNQKLLFDCINEVLMEVHERFYGCSPWVSFVKPNIQVMPLGKYVVREVWKGIDLHLLQKVPCKLDQTVGKDMEKDRRWMDLRFDVESIGMEIEYDILEELLEETTYDSANSSSSTQVSDMWEKAYGNVEVSAND</sequence>
<dbReference type="EMBL" id="CM056819">
    <property type="protein sequence ID" value="KAJ8623862.1"/>
    <property type="molecule type" value="Genomic_DNA"/>
</dbReference>
<accession>A0ACC2KRS5</accession>
<evidence type="ECO:0000313" key="2">
    <source>
        <dbReference type="Proteomes" id="UP001234297"/>
    </source>
</evidence>
<name>A0ACC2KRS5_PERAE</name>
<keyword evidence="2" id="KW-1185">Reference proteome</keyword>
<reference evidence="1 2" key="1">
    <citation type="journal article" date="2022" name="Hortic Res">
        <title>A haplotype resolved chromosomal level avocado genome allows analysis of novel avocado genes.</title>
        <authorList>
            <person name="Nath O."/>
            <person name="Fletcher S.J."/>
            <person name="Hayward A."/>
            <person name="Shaw L.M."/>
            <person name="Masouleh A.K."/>
            <person name="Furtado A."/>
            <person name="Henry R.J."/>
            <person name="Mitter N."/>
        </authorList>
    </citation>
    <scope>NUCLEOTIDE SEQUENCE [LARGE SCALE GENOMIC DNA]</scope>
    <source>
        <strain evidence="2">cv. Hass</strain>
    </source>
</reference>
<protein>
    <submittedName>
        <fullName evidence="1">Uncharacterized protein</fullName>
    </submittedName>
</protein>